<evidence type="ECO:0000256" key="3">
    <source>
        <dbReference type="ARBA" id="ARBA00022691"/>
    </source>
</evidence>
<keyword evidence="3" id="KW-0949">S-adenosyl-L-methionine</keyword>
<sequence length="176" mass="18915">MASQAHPEIAPTDTELLQAQADLWRHSLCYLTSMALKCAVELGIPTAIYRLGGTTSLPSLTTELSIPQSKLPYLGRLMRFLASSWVFTANTSTGQATYGLNLQSKLLVDGIALDGDAHQKAIVLTTTSRYYVDAVLGLASRFKDTPPPLKSSFEDLHGATLFEDSVPGSGISQAIK</sequence>
<dbReference type="EMBL" id="CM016559">
    <property type="protein sequence ID" value="TKW00669.1"/>
    <property type="molecule type" value="Genomic_DNA"/>
</dbReference>
<dbReference type="InterPro" id="IPR012967">
    <property type="entry name" value="COMT_dimerisation"/>
</dbReference>
<feature type="domain" description="O-methyltransferase dimerisation" evidence="4">
    <location>
        <begin position="24"/>
        <end position="108"/>
    </location>
</feature>
<dbReference type="PROSITE" id="PS51683">
    <property type="entry name" value="SAM_OMT_II"/>
    <property type="match status" value="1"/>
</dbReference>
<dbReference type="FunFam" id="1.10.10.10:FF:000213">
    <property type="entry name" value="Coniferyl alcohol 9-O-methyltransferase"/>
    <property type="match status" value="1"/>
</dbReference>
<keyword evidence="1" id="KW-0489">Methyltransferase</keyword>
<organism evidence="5 6">
    <name type="scientific">Setaria viridis</name>
    <name type="common">Green bristlegrass</name>
    <name type="synonym">Setaria italica subsp. viridis</name>
    <dbReference type="NCBI Taxonomy" id="4556"/>
    <lineage>
        <taxon>Eukaryota</taxon>
        <taxon>Viridiplantae</taxon>
        <taxon>Streptophyta</taxon>
        <taxon>Embryophyta</taxon>
        <taxon>Tracheophyta</taxon>
        <taxon>Spermatophyta</taxon>
        <taxon>Magnoliopsida</taxon>
        <taxon>Liliopsida</taxon>
        <taxon>Poales</taxon>
        <taxon>Poaceae</taxon>
        <taxon>PACMAD clade</taxon>
        <taxon>Panicoideae</taxon>
        <taxon>Panicodae</taxon>
        <taxon>Paniceae</taxon>
        <taxon>Cenchrinae</taxon>
        <taxon>Setaria</taxon>
    </lineage>
</organism>
<evidence type="ECO:0000259" key="4">
    <source>
        <dbReference type="Pfam" id="PF08100"/>
    </source>
</evidence>
<keyword evidence="2" id="KW-0808">Transferase</keyword>
<dbReference type="InterPro" id="IPR036390">
    <property type="entry name" value="WH_DNA-bd_sf"/>
</dbReference>
<dbReference type="GO" id="GO:0032259">
    <property type="term" value="P:methylation"/>
    <property type="evidence" value="ECO:0007669"/>
    <property type="project" value="UniProtKB-KW"/>
</dbReference>
<dbReference type="SUPFAM" id="SSF46785">
    <property type="entry name" value="Winged helix' DNA-binding domain"/>
    <property type="match status" value="1"/>
</dbReference>
<dbReference type="GO" id="GO:0046983">
    <property type="term" value="F:protein dimerization activity"/>
    <property type="evidence" value="ECO:0007669"/>
    <property type="project" value="InterPro"/>
</dbReference>
<name>A0A4U6TJA8_SETVI</name>
<dbReference type="Proteomes" id="UP000298652">
    <property type="component" value="Chromosome 8"/>
</dbReference>
<dbReference type="Gramene" id="TKW00669">
    <property type="protein sequence ID" value="TKW00669"/>
    <property type="gene ID" value="SEVIR_8G126900v2"/>
</dbReference>
<proteinExistence type="predicted"/>
<dbReference type="OMA" id="SWHTISH"/>
<gene>
    <name evidence="5" type="ORF">SEVIR_8G126900v2</name>
</gene>
<dbReference type="Pfam" id="PF08100">
    <property type="entry name" value="Dimerisation"/>
    <property type="match status" value="1"/>
</dbReference>
<reference evidence="5" key="1">
    <citation type="submission" date="2019-03" db="EMBL/GenBank/DDBJ databases">
        <title>WGS assembly of Setaria viridis.</title>
        <authorList>
            <person name="Huang P."/>
            <person name="Jenkins J."/>
            <person name="Grimwood J."/>
            <person name="Barry K."/>
            <person name="Healey A."/>
            <person name="Mamidi S."/>
            <person name="Sreedasyam A."/>
            <person name="Shu S."/>
            <person name="Feldman M."/>
            <person name="Wu J."/>
            <person name="Yu Y."/>
            <person name="Chen C."/>
            <person name="Johnson J."/>
            <person name="Rokhsar D."/>
            <person name="Baxter I."/>
            <person name="Schmutz J."/>
            <person name="Brutnell T."/>
            <person name="Kellogg E."/>
        </authorList>
    </citation>
    <scope>NUCLEOTIDE SEQUENCE [LARGE SCALE GENOMIC DNA]</scope>
</reference>
<evidence type="ECO:0000256" key="2">
    <source>
        <dbReference type="ARBA" id="ARBA00022679"/>
    </source>
</evidence>
<dbReference type="InterPro" id="IPR016461">
    <property type="entry name" value="COMT-like"/>
</dbReference>
<accession>A0A4U6TJA8</accession>
<dbReference type="AlphaFoldDB" id="A0A4U6TJA8"/>
<evidence type="ECO:0000313" key="6">
    <source>
        <dbReference type="Proteomes" id="UP000298652"/>
    </source>
</evidence>
<evidence type="ECO:0000313" key="5">
    <source>
        <dbReference type="EMBL" id="TKW00669.1"/>
    </source>
</evidence>
<dbReference type="Gene3D" id="1.10.10.10">
    <property type="entry name" value="Winged helix-like DNA-binding domain superfamily/Winged helix DNA-binding domain"/>
    <property type="match status" value="1"/>
</dbReference>
<evidence type="ECO:0000256" key="1">
    <source>
        <dbReference type="ARBA" id="ARBA00022603"/>
    </source>
</evidence>
<dbReference type="InterPro" id="IPR036388">
    <property type="entry name" value="WH-like_DNA-bd_sf"/>
</dbReference>
<keyword evidence="6" id="KW-1185">Reference proteome</keyword>
<dbReference type="GO" id="GO:0008168">
    <property type="term" value="F:methyltransferase activity"/>
    <property type="evidence" value="ECO:0007669"/>
    <property type="project" value="UniProtKB-KW"/>
</dbReference>
<dbReference type="PANTHER" id="PTHR11746">
    <property type="entry name" value="O-METHYLTRANSFERASE"/>
    <property type="match status" value="1"/>
</dbReference>
<protein>
    <recommendedName>
        <fullName evidence="4">O-methyltransferase dimerisation domain-containing protein</fullName>
    </recommendedName>
</protein>